<comment type="caution">
    <text evidence="2">The sequence shown here is derived from an EMBL/GenBank/DDBJ whole genome shotgun (WGS) entry which is preliminary data.</text>
</comment>
<protein>
    <submittedName>
        <fullName evidence="2">Uncharacterized protein</fullName>
    </submittedName>
</protein>
<evidence type="ECO:0000313" key="3">
    <source>
        <dbReference type="Proteomes" id="UP001174909"/>
    </source>
</evidence>
<evidence type="ECO:0000256" key="1">
    <source>
        <dbReference type="SAM" id="Phobius"/>
    </source>
</evidence>
<keyword evidence="1" id="KW-0472">Membrane</keyword>
<evidence type="ECO:0000313" key="2">
    <source>
        <dbReference type="EMBL" id="CAI8016372.1"/>
    </source>
</evidence>
<dbReference type="AlphaFoldDB" id="A0AA35RS94"/>
<accession>A0AA35RS94</accession>
<dbReference type="EMBL" id="CASHTH010001524">
    <property type="protein sequence ID" value="CAI8016372.1"/>
    <property type="molecule type" value="Genomic_DNA"/>
</dbReference>
<keyword evidence="3" id="KW-1185">Reference proteome</keyword>
<name>A0AA35RS94_GEOBA</name>
<gene>
    <name evidence="2" type="ORF">GBAR_LOCUS10044</name>
</gene>
<feature type="transmembrane region" description="Helical" evidence="1">
    <location>
        <begin position="66"/>
        <end position="86"/>
    </location>
</feature>
<organism evidence="2 3">
    <name type="scientific">Geodia barretti</name>
    <name type="common">Barrett's horny sponge</name>
    <dbReference type="NCBI Taxonomy" id="519541"/>
    <lineage>
        <taxon>Eukaryota</taxon>
        <taxon>Metazoa</taxon>
        <taxon>Porifera</taxon>
        <taxon>Demospongiae</taxon>
        <taxon>Heteroscleromorpha</taxon>
        <taxon>Tetractinellida</taxon>
        <taxon>Astrophorina</taxon>
        <taxon>Geodiidae</taxon>
        <taxon>Geodia</taxon>
    </lineage>
</organism>
<dbReference type="Proteomes" id="UP001174909">
    <property type="component" value="Unassembled WGS sequence"/>
</dbReference>
<keyword evidence="1" id="KW-0812">Transmembrane</keyword>
<keyword evidence="1" id="KW-1133">Transmembrane helix</keyword>
<sequence length="150" mass="16971">MCDSVCHVLRHVFARKSHLTTGVVEWAVDFREGTFVFHVVIHILSFKGSVSTFVRAGNRILDTLRIVIFCNIFKSGFIFVAVFTGVRSLGTHPLLVGSDVATLEPLPTPMLTLYLHKLTPSQLVLRRWIFIQVLFVFSKFPRPFTAVLLV</sequence>
<reference evidence="2" key="1">
    <citation type="submission" date="2023-03" db="EMBL/GenBank/DDBJ databases">
        <authorList>
            <person name="Steffen K."/>
            <person name="Cardenas P."/>
        </authorList>
    </citation>
    <scope>NUCLEOTIDE SEQUENCE</scope>
</reference>
<proteinExistence type="predicted"/>